<evidence type="ECO:0000313" key="11">
    <source>
        <dbReference type="Proteomes" id="UP000249688"/>
    </source>
</evidence>
<evidence type="ECO:0000256" key="6">
    <source>
        <dbReference type="ARBA" id="ARBA00022777"/>
    </source>
</evidence>
<gene>
    <name evidence="10" type="ORF">C8P66_10878</name>
</gene>
<evidence type="ECO:0000256" key="2">
    <source>
        <dbReference type="ARBA" id="ARBA00012438"/>
    </source>
</evidence>
<dbReference type="PANTHER" id="PTHR41523:SF8">
    <property type="entry name" value="ETHYLENE RESPONSE SENSOR PROTEIN"/>
    <property type="match status" value="1"/>
</dbReference>
<keyword evidence="5" id="KW-0547">Nucleotide-binding</keyword>
<feature type="domain" description="GAF" evidence="9">
    <location>
        <begin position="663"/>
        <end position="811"/>
    </location>
</feature>
<dbReference type="AlphaFoldDB" id="A0A2W7KGE5"/>
<proteinExistence type="predicted"/>
<keyword evidence="3" id="KW-0597">Phosphoprotein</keyword>
<comment type="caution">
    <text evidence="10">The sequence shown here is derived from an EMBL/GenBank/DDBJ whole genome shotgun (WGS) entry which is preliminary data.</text>
</comment>
<dbReference type="EC" id="2.7.13.3" evidence="2"/>
<evidence type="ECO:0000256" key="7">
    <source>
        <dbReference type="ARBA" id="ARBA00022840"/>
    </source>
</evidence>
<dbReference type="SMART" id="SM00065">
    <property type="entry name" value="GAF"/>
    <property type="match status" value="1"/>
</dbReference>
<dbReference type="InterPro" id="IPR011495">
    <property type="entry name" value="Sig_transdc_His_kin_sub2_dim/P"/>
</dbReference>
<keyword evidence="7" id="KW-0067">ATP-binding</keyword>
<organism evidence="10 11">
    <name type="scientific">Humitalea rosea</name>
    <dbReference type="NCBI Taxonomy" id="990373"/>
    <lineage>
        <taxon>Bacteria</taxon>
        <taxon>Pseudomonadati</taxon>
        <taxon>Pseudomonadota</taxon>
        <taxon>Alphaproteobacteria</taxon>
        <taxon>Acetobacterales</taxon>
        <taxon>Roseomonadaceae</taxon>
        <taxon>Humitalea</taxon>
    </lineage>
</organism>
<keyword evidence="6 10" id="KW-0418">Kinase</keyword>
<dbReference type="Gene3D" id="3.30.565.10">
    <property type="entry name" value="Histidine kinase-like ATPase, C-terminal domain"/>
    <property type="match status" value="1"/>
</dbReference>
<reference evidence="10 11" key="1">
    <citation type="submission" date="2018-06" db="EMBL/GenBank/DDBJ databases">
        <title>Genomic Encyclopedia of Archaeal and Bacterial Type Strains, Phase II (KMG-II): from individual species to whole genera.</title>
        <authorList>
            <person name="Goeker M."/>
        </authorList>
    </citation>
    <scope>NUCLEOTIDE SEQUENCE [LARGE SCALE GENOMIC DNA]</scope>
    <source>
        <strain evidence="10 11">DSM 24525</strain>
    </source>
</reference>
<evidence type="ECO:0000256" key="8">
    <source>
        <dbReference type="SAM" id="Coils"/>
    </source>
</evidence>
<protein>
    <recommendedName>
        <fullName evidence="2">histidine kinase</fullName>
        <ecNumber evidence="2">2.7.13.3</ecNumber>
    </recommendedName>
</protein>
<dbReference type="InterPro" id="IPR036890">
    <property type="entry name" value="HATPase_C_sf"/>
</dbReference>
<dbReference type="GO" id="GO:0005524">
    <property type="term" value="F:ATP binding"/>
    <property type="evidence" value="ECO:0007669"/>
    <property type="project" value="UniProtKB-KW"/>
</dbReference>
<dbReference type="SUPFAM" id="SSF55781">
    <property type="entry name" value="GAF domain-like"/>
    <property type="match status" value="1"/>
</dbReference>
<evidence type="ECO:0000256" key="4">
    <source>
        <dbReference type="ARBA" id="ARBA00022679"/>
    </source>
</evidence>
<dbReference type="EMBL" id="QKYU01000008">
    <property type="protein sequence ID" value="PZW46799.1"/>
    <property type="molecule type" value="Genomic_DNA"/>
</dbReference>
<keyword evidence="11" id="KW-1185">Reference proteome</keyword>
<evidence type="ECO:0000256" key="1">
    <source>
        <dbReference type="ARBA" id="ARBA00000085"/>
    </source>
</evidence>
<evidence type="ECO:0000256" key="5">
    <source>
        <dbReference type="ARBA" id="ARBA00022741"/>
    </source>
</evidence>
<dbReference type="Gene3D" id="3.30.450.40">
    <property type="match status" value="1"/>
</dbReference>
<evidence type="ECO:0000259" key="9">
    <source>
        <dbReference type="SMART" id="SM00065"/>
    </source>
</evidence>
<comment type="catalytic activity">
    <reaction evidence="1">
        <text>ATP + protein L-histidine = ADP + protein N-phospho-L-histidine.</text>
        <dbReference type="EC" id="2.7.13.3"/>
    </reaction>
</comment>
<dbReference type="GO" id="GO:0004673">
    <property type="term" value="F:protein histidine kinase activity"/>
    <property type="evidence" value="ECO:0007669"/>
    <property type="project" value="UniProtKB-EC"/>
</dbReference>
<dbReference type="InterPro" id="IPR029016">
    <property type="entry name" value="GAF-like_dom_sf"/>
</dbReference>
<dbReference type="Proteomes" id="UP000249688">
    <property type="component" value="Unassembled WGS sequence"/>
</dbReference>
<dbReference type="PANTHER" id="PTHR41523">
    <property type="entry name" value="TWO-COMPONENT SYSTEM SENSOR PROTEIN"/>
    <property type="match status" value="1"/>
</dbReference>
<sequence length="1014" mass="109093">MTIPARMLAATPSALGQTAGRVPQRISFEACSMTPQEADALLASRRHGAHRQDATVAAYRQAMIERQWILNGMPLIISRSGVLLDGVQRLLACCDAGVAFPTFVARDVDDDVLHTIDQHRRRSLADILGARGVPNAHALMALMIRLMRYEDGSLVHGLGPSPSWARTQRILGANPSLEQDVATSLQMAGSPLPEPVRTAIVHMGYRVDQAKTERLLQAVRYPEAFPLDDPGALLRLEIDRLREDPTTMPSQTKLFALAIKALNALLRDEKLRRIAWVESPGTGRPAEDFPQLDSYPGLIDPGPEASLAAAEGSPATSGHGAVLPGQCQVSLERIDQQQAGEYLAMNVTERGLIKTHMDGLARDMAAGRWMLNAQPICFSRSGRLINGQHRLMAVVAARGSIEVPVIRGLPEEAYATYDIQAKRPPPVEDPQGSFGDQALAAAMANLLWRQERRSPATRSKKATTAEIRQILLEFPRLLELRGFGRRMVAYGRASVMGYGAFVIEREDPAQAGIFLRALDTGADLPGGHPILTLRTQMQRLRRERASQEEQLAALLNGWQRYKAHAAACDGPHPAVTARIEAGDRARVRAVALPVLDRAVVAPRPAVDAPPDQPPSPILAPYLAQASAAAPYGTAADATAELLRRTRQQSMVAGFGRIALRGGDQGALMQEAARLAAEGVRTALAMVLQHDPATDTLVLRAGIGWRAGVVGHTRLPVGPSSPAGFAFATRTSIVCNDLAAERRFGLSTLLAEHGVRRQANVLIEGAGAPFGVLEVDHAADGAFSSGDISFLAALANILALGIERGREAAQRDRLMAERPLLLAEGRHRVRDGLQLVHTILTLEAHGVESLAARRVLDTTARRIMGVAAVYERLDHTDTPVDIGAYLAGVVEALRAGLDGRLPRRRIGLDVEPGVTVPPNRLQVLGLLLAELLSTALGRGGGDIRVRFARTPTGARLEVENEETGLEPLPDPEPSADVGMHLIATLLQEQGGVFTLTRDGPRTRFIAAFPLGAPPS</sequence>
<name>A0A2W7KGE5_9PROT</name>
<dbReference type="Pfam" id="PF13185">
    <property type="entry name" value="GAF_2"/>
    <property type="match status" value="1"/>
</dbReference>
<dbReference type="Pfam" id="PF07568">
    <property type="entry name" value="HisKA_2"/>
    <property type="match status" value="1"/>
</dbReference>
<keyword evidence="4" id="KW-0808">Transferase</keyword>
<keyword evidence="8" id="KW-0175">Coiled coil</keyword>
<evidence type="ECO:0000313" key="10">
    <source>
        <dbReference type="EMBL" id="PZW46799.1"/>
    </source>
</evidence>
<evidence type="ECO:0000256" key="3">
    <source>
        <dbReference type="ARBA" id="ARBA00022553"/>
    </source>
</evidence>
<accession>A0A2W7KGE5</accession>
<dbReference type="InterPro" id="IPR003018">
    <property type="entry name" value="GAF"/>
</dbReference>
<feature type="coiled-coil region" evidence="8">
    <location>
        <begin position="530"/>
        <end position="557"/>
    </location>
</feature>